<evidence type="ECO:0000313" key="4">
    <source>
        <dbReference type="Proteomes" id="UP000799640"/>
    </source>
</evidence>
<accession>A0A6G1I0L9</accession>
<dbReference type="EMBL" id="ML996692">
    <property type="protein sequence ID" value="KAF2401666.1"/>
    <property type="molecule type" value="Genomic_DNA"/>
</dbReference>
<feature type="chain" id="PRO_5026278391" evidence="2">
    <location>
        <begin position="43"/>
        <end position="70"/>
    </location>
</feature>
<evidence type="ECO:0000256" key="2">
    <source>
        <dbReference type="SAM" id="SignalP"/>
    </source>
</evidence>
<feature type="region of interest" description="Disordered" evidence="1">
    <location>
        <begin position="49"/>
        <end position="70"/>
    </location>
</feature>
<feature type="compositionally biased region" description="Polar residues" evidence="1">
    <location>
        <begin position="52"/>
        <end position="70"/>
    </location>
</feature>
<keyword evidence="4" id="KW-1185">Reference proteome</keyword>
<proteinExistence type="predicted"/>
<dbReference type="AlphaFoldDB" id="A0A6G1I0L9"/>
<evidence type="ECO:0000313" key="3">
    <source>
        <dbReference type="EMBL" id="KAF2401666.1"/>
    </source>
</evidence>
<sequence length="70" mass="8098">MRGLQLYLMTRFSQNASRSRFKAARRKTWLVLLMTLFSAMHAHRPGEMSQLLRPQSTGYPLQRTSTALLS</sequence>
<gene>
    <name evidence="3" type="ORF">EJ06DRAFT_354261</name>
</gene>
<organism evidence="3 4">
    <name type="scientific">Trichodelitschia bisporula</name>
    <dbReference type="NCBI Taxonomy" id="703511"/>
    <lineage>
        <taxon>Eukaryota</taxon>
        <taxon>Fungi</taxon>
        <taxon>Dikarya</taxon>
        <taxon>Ascomycota</taxon>
        <taxon>Pezizomycotina</taxon>
        <taxon>Dothideomycetes</taxon>
        <taxon>Dothideomycetes incertae sedis</taxon>
        <taxon>Phaeotrichales</taxon>
        <taxon>Phaeotrichaceae</taxon>
        <taxon>Trichodelitschia</taxon>
    </lineage>
</organism>
<protein>
    <submittedName>
        <fullName evidence="3">Uncharacterized protein</fullName>
    </submittedName>
</protein>
<evidence type="ECO:0000256" key="1">
    <source>
        <dbReference type="SAM" id="MobiDB-lite"/>
    </source>
</evidence>
<keyword evidence="2" id="KW-0732">Signal</keyword>
<dbReference type="Proteomes" id="UP000799640">
    <property type="component" value="Unassembled WGS sequence"/>
</dbReference>
<name>A0A6G1I0L9_9PEZI</name>
<reference evidence="3" key="1">
    <citation type="journal article" date="2020" name="Stud. Mycol.">
        <title>101 Dothideomycetes genomes: a test case for predicting lifestyles and emergence of pathogens.</title>
        <authorList>
            <person name="Haridas S."/>
            <person name="Albert R."/>
            <person name="Binder M."/>
            <person name="Bloem J."/>
            <person name="Labutti K."/>
            <person name="Salamov A."/>
            <person name="Andreopoulos B."/>
            <person name="Baker S."/>
            <person name="Barry K."/>
            <person name="Bills G."/>
            <person name="Bluhm B."/>
            <person name="Cannon C."/>
            <person name="Castanera R."/>
            <person name="Culley D."/>
            <person name="Daum C."/>
            <person name="Ezra D."/>
            <person name="Gonzalez J."/>
            <person name="Henrissat B."/>
            <person name="Kuo A."/>
            <person name="Liang C."/>
            <person name="Lipzen A."/>
            <person name="Lutzoni F."/>
            <person name="Magnuson J."/>
            <person name="Mondo S."/>
            <person name="Nolan M."/>
            <person name="Ohm R."/>
            <person name="Pangilinan J."/>
            <person name="Park H.-J."/>
            <person name="Ramirez L."/>
            <person name="Alfaro M."/>
            <person name="Sun H."/>
            <person name="Tritt A."/>
            <person name="Yoshinaga Y."/>
            <person name="Zwiers L.-H."/>
            <person name="Turgeon B."/>
            <person name="Goodwin S."/>
            <person name="Spatafora J."/>
            <person name="Crous P."/>
            <person name="Grigoriev I."/>
        </authorList>
    </citation>
    <scope>NUCLEOTIDE SEQUENCE</scope>
    <source>
        <strain evidence="3">CBS 262.69</strain>
    </source>
</reference>
<feature type="signal peptide" evidence="2">
    <location>
        <begin position="1"/>
        <end position="42"/>
    </location>
</feature>